<dbReference type="Proteomes" id="UP000094527">
    <property type="component" value="Unassembled WGS sequence"/>
</dbReference>
<evidence type="ECO:0000313" key="4">
    <source>
        <dbReference type="Proteomes" id="UP000094527"/>
    </source>
</evidence>
<keyword evidence="4" id="KW-1185">Reference proteome</keyword>
<organism evidence="3 4">
    <name type="scientific">Orchesella cincta</name>
    <name type="common">Springtail</name>
    <name type="synonym">Podura cincta</name>
    <dbReference type="NCBI Taxonomy" id="48709"/>
    <lineage>
        <taxon>Eukaryota</taxon>
        <taxon>Metazoa</taxon>
        <taxon>Ecdysozoa</taxon>
        <taxon>Arthropoda</taxon>
        <taxon>Hexapoda</taxon>
        <taxon>Collembola</taxon>
        <taxon>Entomobryomorpha</taxon>
        <taxon>Entomobryoidea</taxon>
        <taxon>Orchesellidae</taxon>
        <taxon>Orchesellinae</taxon>
        <taxon>Orchesella</taxon>
    </lineage>
</organism>
<evidence type="ECO:0000256" key="2">
    <source>
        <dbReference type="SAM" id="SignalP"/>
    </source>
</evidence>
<feature type="transmembrane region" description="Helical" evidence="1">
    <location>
        <begin position="72"/>
        <end position="93"/>
    </location>
</feature>
<keyword evidence="2" id="KW-0732">Signal</keyword>
<keyword evidence="1" id="KW-0812">Transmembrane</keyword>
<accession>A0A1D2NDB8</accession>
<feature type="signal peptide" evidence="2">
    <location>
        <begin position="1"/>
        <end position="18"/>
    </location>
</feature>
<sequence length="196" mass="22155">MGMVVSFGFMTLLGVGQTVYNNQKKLSIQSLSLNATCPEIPNTNFTSWDPAWIPWKERDDDVLTQLFTISPLWYPCYGIILAIVSGFLFSILASKLYKRDLNTPMNTKLFLPVALLFWKWAFPSEVYRLMKPSKEELERDPGFWKNWVAQSTSTNPLPINGSKGSLASNGSLSISNEGHYLNKVPNIIENNIKEKA</sequence>
<dbReference type="AlphaFoldDB" id="A0A1D2NDB8"/>
<evidence type="ECO:0000313" key="3">
    <source>
        <dbReference type="EMBL" id="ODN03231.1"/>
    </source>
</evidence>
<keyword evidence="1" id="KW-0472">Membrane</keyword>
<name>A0A1D2NDB8_ORCCI</name>
<dbReference type="EMBL" id="LJIJ01000082">
    <property type="protein sequence ID" value="ODN03231.1"/>
    <property type="molecule type" value="Genomic_DNA"/>
</dbReference>
<keyword evidence="1" id="KW-1133">Transmembrane helix</keyword>
<gene>
    <name evidence="3" type="ORF">Ocin01_03467</name>
</gene>
<comment type="caution">
    <text evidence="3">The sequence shown here is derived from an EMBL/GenBank/DDBJ whole genome shotgun (WGS) entry which is preliminary data.</text>
</comment>
<reference evidence="3 4" key="1">
    <citation type="journal article" date="2016" name="Genome Biol. Evol.">
        <title>Gene Family Evolution Reflects Adaptation to Soil Environmental Stressors in the Genome of the Collembolan Orchesella cincta.</title>
        <authorList>
            <person name="Faddeeva-Vakhrusheva A."/>
            <person name="Derks M.F."/>
            <person name="Anvar S.Y."/>
            <person name="Agamennone V."/>
            <person name="Suring W."/>
            <person name="Smit S."/>
            <person name="van Straalen N.M."/>
            <person name="Roelofs D."/>
        </authorList>
    </citation>
    <scope>NUCLEOTIDE SEQUENCE [LARGE SCALE GENOMIC DNA]</scope>
    <source>
        <tissue evidence="3">Mixed pool</tissue>
    </source>
</reference>
<evidence type="ECO:0000256" key="1">
    <source>
        <dbReference type="SAM" id="Phobius"/>
    </source>
</evidence>
<feature type="chain" id="PRO_5008905392" evidence="2">
    <location>
        <begin position="19"/>
        <end position="196"/>
    </location>
</feature>
<protein>
    <submittedName>
        <fullName evidence="3">Uncharacterized protein</fullName>
    </submittedName>
</protein>
<proteinExistence type="predicted"/>